<keyword evidence="1" id="KW-1133">Transmembrane helix</keyword>
<dbReference type="InterPro" id="IPR045385">
    <property type="entry name" value="DUF6526"/>
</dbReference>
<dbReference type="Pfam" id="PF20136">
    <property type="entry name" value="DUF6526"/>
    <property type="match status" value="1"/>
</dbReference>
<name>A0ABW3XZV2_9FLAO</name>
<evidence type="ECO:0000256" key="1">
    <source>
        <dbReference type="SAM" id="Phobius"/>
    </source>
</evidence>
<comment type="caution">
    <text evidence="2">The sequence shown here is derived from an EMBL/GenBank/DDBJ whole genome shotgun (WGS) entry which is preliminary data.</text>
</comment>
<accession>A0ABW3XZV2</accession>
<protein>
    <submittedName>
        <fullName evidence="2">DUF6526 family protein</fullName>
    </submittedName>
</protein>
<reference evidence="3" key="1">
    <citation type="journal article" date="2019" name="Int. J. Syst. Evol. Microbiol.">
        <title>The Global Catalogue of Microorganisms (GCM) 10K type strain sequencing project: providing services to taxonomists for standard genome sequencing and annotation.</title>
        <authorList>
            <consortium name="The Broad Institute Genomics Platform"/>
            <consortium name="The Broad Institute Genome Sequencing Center for Infectious Disease"/>
            <person name="Wu L."/>
            <person name="Ma J."/>
        </authorList>
    </citation>
    <scope>NUCLEOTIDE SEQUENCE [LARGE SCALE GENOMIC DNA]</scope>
    <source>
        <strain evidence="3">CCUG 61485</strain>
    </source>
</reference>
<keyword evidence="1" id="KW-0812">Transmembrane</keyword>
<sequence>MKKQDYSNHARLVGGFHGFTFLGLVALLIGSIVNVVKSSHENLYSASLLVLTSILLILLAFYARSFALKAQDRAIRAEENMRHFILTQKILPKELTIRQIIGLRFASDEEYLALIQRAIKENLSEKEIKKAIKNWKGDYYRV</sequence>
<dbReference type="Proteomes" id="UP001597201">
    <property type="component" value="Unassembled WGS sequence"/>
</dbReference>
<feature type="transmembrane region" description="Helical" evidence="1">
    <location>
        <begin position="42"/>
        <end position="63"/>
    </location>
</feature>
<evidence type="ECO:0000313" key="2">
    <source>
        <dbReference type="EMBL" id="MFD1315117.1"/>
    </source>
</evidence>
<dbReference type="EMBL" id="JBHTMY010000002">
    <property type="protein sequence ID" value="MFD1315117.1"/>
    <property type="molecule type" value="Genomic_DNA"/>
</dbReference>
<proteinExistence type="predicted"/>
<evidence type="ECO:0000313" key="3">
    <source>
        <dbReference type="Proteomes" id="UP001597201"/>
    </source>
</evidence>
<dbReference type="RefSeq" id="WP_377177040.1">
    <property type="nucleotide sequence ID" value="NZ_JBHTMY010000002.1"/>
</dbReference>
<keyword evidence="3" id="KW-1185">Reference proteome</keyword>
<keyword evidence="1" id="KW-0472">Membrane</keyword>
<gene>
    <name evidence="2" type="ORF">ACFQ39_05770</name>
</gene>
<organism evidence="2 3">
    <name type="scientific">Namhaeicola litoreus</name>
    <dbReference type="NCBI Taxonomy" id="1052145"/>
    <lineage>
        <taxon>Bacteria</taxon>
        <taxon>Pseudomonadati</taxon>
        <taxon>Bacteroidota</taxon>
        <taxon>Flavobacteriia</taxon>
        <taxon>Flavobacteriales</taxon>
        <taxon>Flavobacteriaceae</taxon>
        <taxon>Namhaeicola</taxon>
    </lineage>
</organism>
<feature type="transmembrane region" description="Helical" evidence="1">
    <location>
        <begin position="12"/>
        <end position="36"/>
    </location>
</feature>